<dbReference type="FunCoup" id="A0A2G5CLG1">
    <property type="interactions" value="91"/>
</dbReference>
<evidence type="ECO:0008006" key="6">
    <source>
        <dbReference type="Google" id="ProtNLM"/>
    </source>
</evidence>
<dbReference type="InterPro" id="IPR009057">
    <property type="entry name" value="Homeodomain-like_sf"/>
</dbReference>
<dbReference type="Gene3D" id="1.10.10.60">
    <property type="entry name" value="Homeodomain-like"/>
    <property type="match status" value="2"/>
</dbReference>
<keyword evidence="5" id="KW-1185">Reference proteome</keyword>
<dbReference type="AlphaFoldDB" id="A0A2G5CLG1"/>
<dbReference type="InterPro" id="IPR001005">
    <property type="entry name" value="SANT/Myb"/>
</dbReference>
<feature type="compositionally biased region" description="Basic and acidic residues" evidence="1">
    <location>
        <begin position="25"/>
        <end position="44"/>
    </location>
</feature>
<feature type="region of interest" description="Disordered" evidence="1">
    <location>
        <begin position="1"/>
        <end position="157"/>
    </location>
</feature>
<name>A0A2G5CLG1_AQUCA</name>
<gene>
    <name evidence="4" type="ORF">AQUCO_04600037v1</name>
</gene>
<dbReference type="InterPro" id="IPR017930">
    <property type="entry name" value="Myb_dom"/>
</dbReference>
<dbReference type="OrthoDB" id="39591at2759"/>
<proteinExistence type="predicted"/>
<dbReference type="EMBL" id="KZ305063">
    <property type="protein sequence ID" value="PIA32100.1"/>
    <property type="molecule type" value="Genomic_DNA"/>
</dbReference>
<dbReference type="PANTHER" id="PTHR47430:SF4">
    <property type="entry name" value="GB|AAC33480.1"/>
    <property type="match status" value="1"/>
</dbReference>
<feature type="compositionally biased region" description="Basic and acidic residues" evidence="1">
    <location>
        <begin position="139"/>
        <end position="153"/>
    </location>
</feature>
<protein>
    <recommendedName>
        <fullName evidence="6">Myb-like domain-containing protein</fullName>
    </recommendedName>
</protein>
<evidence type="ECO:0000259" key="3">
    <source>
        <dbReference type="PROSITE" id="PS51294"/>
    </source>
</evidence>
<dbReference type="Pfam" id="PF13921">
    <property type="entry name" value="Myb_DNA-bind_6"/>
    <property type="match status" value="1"/>
</dbReference>
<reference evidence="4 5" key="1">
    <citation type="submission" date="2017-09" db="EMBL/GenBank/DDBJ databases">
        <title>WGS assembly of Aquilegia coerulea Goldsmith.</title>
        <authorList>
            <person name="Hodges S."/>
            <person name="Kramer E."/>
            <person name="Nordborg M."/>
            <person name="Tomkins J."/>
            <person name="Borevitz J."/>
            <person name="Derieg N."/>
            <person name="Yan J."/>
            <person name="Mihaltcheva S."/>
            <person name="Hayes R.D."/>
            <person name="Rokhsar D."/>
        </authorList>
    </citation>
    <scope>NUCLEOTIDE SEQUENCE [LARGE SCALE GENOMIC DNA]</scope>
    <source>
        <strain evidence="5">cv. Goldsmith</strain>
    </source>
</reference>
<dbReference type="PROSITE" id="PS50090">
    <property type="entry name" value="MYB_LIKE"/>
    <property type="match status" value="3"/>
</dbReference>
<dbReference type="PANTHER" id="PTHR47430">
    <property type="entry name" value="GB|AAC33480.1"/>
    <property type="match status" value="1"/>
</dbReference>
<feature type="domain" description="Myb-like" evidence="2">
    <location>
        <begin position="315"/>
        <end position="368"/>
    </location>
</feature>
<feature type="compositionally biased region" description="Basic and acidic residues" evidence="1">
    <location>
        <begin position="54"/>
        <end position="92"/>
    </location>
</feature>
<feature type="domain" description="Myb-like" evidence="2">
    <location>
        <begin position="195"/>
        <end position="244"/>
    </location>
</feature>
<organism evidence="4 5">
    <name type="scientific">Aquilegia coerulea</name>
    <name type="common">Rocky mountain columbine</name>
    <dbReference type="NCBI Taxonomy" id="218851"/>
    <lineage>
        <taxon>Eukaryota</taxon>
        <taxon>Viridiplantae</taxon>
        <taxon>Streptophyta</taxon>
        <taxon>Embryophyta</taxon>
        <taxon>Tracheophyta</taxon>
        <taxon>Spermatophyta</taxon>
        <taxon>Magnoliopsida</taxon>
        <taxon>Ranunculales</taxon>
        <taxon>Ranunculaceae</taxon>
        <taxon>Thalictroideae</taxon>
        <taxon>Aquilegia</taxon>
    </lineage>
</organism>
<evidence type="ECO:0000256" key="1">
    <source>
        <dbReference type="SAM" id="MobiDB-lite"/>
    </source>
</evidence>
<evidence type="ECO:0000313" key="4">
    <source>
        <dbReference type="EMBL" id="PIA32099.1"/>
    </source>
</evidence>
<feature type="domain" description="HTH myb-type" evidence="3">
    <location>
        <begin position="200"/>
        <end position="248"/>
    </location>
</feature>
<evidence type="ECO:0000313" key="5">
    <source>
        <dbReference type="Proteomes" id="UP000230069"/>
    </source>
</evidence>
<accession>A0A2G5CLG1</accession>
<sequence length="408" mass="47976">MTVNGEELVGEKGIGETNVSRKRKLVSEEHVEEQRNDSELGVLKKEKKRKKEKKEKDKGSSDVDESMRKKANSVKDKEVNEGESTTKDKEDGVDCSGNPESKKPSKRVKFSKNIEVFPLSDEDLDPGKKTSNPRKKRVDRGSTDVNRDKKDSNHAQAVHKGRRLYYTKCCSKLYQVTCMDWRSKTSIYSRAHILFERAEKREWTPEEKELLRKFHEEHGSDWKHFAAEYGKSRIHTKDTWRRICLPNHKKGHWSQDEYQKLFDLVNMDLLMKVYDEKKSKHGMLRDNISWEAISQRLSTRTMAECCTKWYYQLESPLIRAELWANTDDILMLNALNERDFSSEEEVDWDNLLEHRSGDLCRKRWQQMVKHLGEHGLKEFADQVETLANRYSVDVLEARKIYQEKTPVD</sequence>
<dbReference type="SUPFAM" id="SSF46689">
    <property type="entry name" value="Homeodomain-like"/>
    <property type="match status" value="2"/>
</dbReference>
<feature type="domain" description="Myb-like" evidence="2">
    <location>
        <begin position="245"/>
        <end position="313"/>
    </location>
</feature>
<dbReference type="Proteomes" id="UP000230069">
    <property type="component" value="Unassembled WGS sequence"/>
</dbReference>
<evidence type="ECO:0000259" key="2">
    <source>
        <dbReference type="PROSITE" id="PS50090"/>
    </source>
</evidence>
<dbReference type="STRING" id="218851.A0A2G5CLG1"/>
<dbReference type="SMART" id="SM00717">
    <property type="entry name" value="SANT"/>
    <property type="match status" value="2"/>
</dbReference>
<dbReference type="EMBL" id="KZ305063">
    <property type="protein sequence ID" value="PIA32099.1"/>
    <property type="molecule type" value="Genomic_DNA"/>
</dbReference>
<dbReference type="CDD" id="cd00167">
    <property type="entry name" value="SANT"/>
    <property type="match status" value="2"/>
</dbReference>
<dbReference type="PROSITE" id="PS51294">
    <property type="entry name" value="HTH_MYB"/>
    <property type="match status" value="1"/>
</dbReference>